<dbReference type="AlphaFoldDB" id="A0AA50HKN4"/>
<dbReference type="Proteomes" id="UP001228139">
    <property type="component" value="Chromosome"/>
</dbReference>
<dbReference type="RefSeq" id="WP_306205896.1">
    <property type="nucleotide sequence ID" value="NZ_CP132353.1"/>
</dbReference>
<keyword evidence="2" id="KW-1185">Reference proteome</keyword>
<evidence type="ECO:0000313" key="1">
    <source>
        <dbReference type="EMBL" id="WLS77196.1"/>
    </source>
</evidence>
<dbReference type="KEGG" id="epi:Q3V30_11910"/>
<sequence>MGHEAGDAVSGIHNQNIGSTGGEVAFITGGLKDIFGNSECRLVNVNGELCLLDEHNFPRSGDILCYEIFGETGLGKLMGGSLITPDGEAIEGSSLDDVIYLGKVTFVIACVHDESRPII</sequence>
<gene>
    <name evidence="1" type="ORF">Q3V30_11910</name>
</gene>
<reference evidence="1 2" key="1">
    <citation type="submission" date="2023-07" db="EMBL/GenBank/DDBJ databases">
        <title>Pathogenic bacteria of pear tree diseases.</title>
        <authorList>
            <person name="Zhang Z."/>
            <person name="He L."/>
            <person name="Huang R."/>
        </authorList>
    </citation>
    <scope>NUCLEOTIDE SEQUENCE [LARGE SCALE GENOMIC DNA]</scope>
    <source>
        <strain evidence="1 2">DE2</strain>
    </source>
</reference>
<dbReference type="EMBL" id="CP132353">
    <property type="protein sequence ID" value="WLS77196.1"/>
    <property type="molecule type" value="Genomic_DNA"/>
</dbReference>
<protein>
    <submittedName>
        <fullName evidence="1">Uncharacterized protein</fullName>
    </submittedName>
</protein>
<organism evidence="1 2">
    <name type="scientific">Erwinia pyri</name>
    <dbReference type="NCBI Taxonomy" id="3062598"/>
    <lineage>
        <taxon>Bacteria</taxon>
        <taxon>Pseudomonadati</taxon>
        <taxon>Pseudomonadota</taxon>
        <taxon>Gammaproteobacteria</taxon>
        <taxon>Enterobacterales</taxon>
        <taxon>Erwiniaceae</taxon>
        <taxon>Erwinia</taxon>
    </lineage>
</organism>
<name>A0AA50HKN4_9GAMM</name>
<evidence type="ECO:0000313" key="2">
    <source>
        <dbReference type="Proteomes" id="UP001228139"/>
    </source>
</evidence>
<accession>A0AA50HKN4</accession>
<proteinExistence type="predicted"/>